<dbReference type="InterPro" id="IPR001077">
    <property type="entry name" value="COMT_C"/>
</dbReference>
<dbReference type="InParanoid" id="A0A165F683"/>
<dbReference type="InterPro" id="IPR029063">
    <property type="entry name" value="SAM-dependent_MTases_sf"/>
</dbReference>
<accession>A0A165F683</accession>
<dbReference type="Gene3D" id="1.10.10.10">
    <property type="entry name" value="Winged helix-like DNA-binding domain superfamily/Winged helix DNA-binding domain"/>
    <property type="match status" value="1"/>
</dbReference>
<keyword evidence="3" id="KW-0949">S-adenosyl-L-methionine</keyword>
<dbReference type="InterPro" id="IPR036388">
    <property type="entry name" value="WH-like_DNA-bd_sf"/>
</dbReference>
<organism evidence="5 6">
    <name type="scientific">Exidia glandulosa HHB12029</name>
    <dbReference type="NCBI Taxonomy" id="1314781"/>
    <lineage>
        <taxon>Eukaryota</taxon>
        <taxon>Fungi</taxon>
        <taxon>Dikarya</taxon>
        <taxon>Basidiomycota</taxon>
        <taxon>Agaricomycotina</taxon>
        <taxon>Agaricomycetes</taxon>
        <taxon>Auriculariales</taxon>
        <taxon>Exidiaceae</taxon>
        <taxon>Exidia</taxon>
    </lineage>
</organism>
<keyword evidence="6" id="KW-1185">Reference proteome</keyword>
<dbReference type="GO" id="GO:0032259">
    <property type="term" value="P:methylation"/>
    <property type="evidence" value="ECO:0007669"/>
    <property type="project" value="UniProtKB-KW"/>
</dbReference>
<evidence type="ECO:0000259" key="4">
    <source>
        <dbReference type="Pfam" id="PF00891"/>
    </source>
</evidence>
<feature type="domain" description="O-methyltransferase C-terminal" evidence="4">
    <location>
        <begin position="260"/>
        <end position="393"/>
    </location>
</feature>
<dbReference type="STRING" id="1314781.A0A165F683"/>
<dbReference type="PANTHER" id="PTHR43712">
    <property type="entry name" value="PUTATIVE (AFU_ORTHOLOGUE AFUA_4G14580)-RELATED"/>
    <property type="match status" value="1"/>
</dbReference>
<evidence type="ECO:0000313" key="5">
    <source>
        <dbReference type="EMBL" id="KZV88454.1"/>
    </source>
</evidence>
<evidence type="ECO:0000256" key="2">
    <source>
        <dbReference type="ARBA" id="ARBA00022679"/>
    </source>
</evidence>
<dbReference type="Pfam" id="PF00891">
    <property type="entry name" value="Methyltransf_2"/>
    <property type="match status" value="1"/>
</dbReference>
<dbReference type="InterPro" id="IPR016461">
    <property type="entry name" value="COMT-like"/>
</dbReference>
<protein>
    <submittedName>
        <fullName evidence="5">S-adenosyl-L-methionine-dependent methyltransferase</fullName>
    </submittedName>
</protein>
<keyword evidence="1 5" id="KW-0489">Methyltransferase</keyword>
<proteinExistence type="predicted"/>
<dbReference type="AlphaFoldDB" id="A0A165F683"/>
<reference evidence="5 6" key="1">
    <citation type="journal article" date="2016" name="Mol. Biol. Evol.">
        <title>Comparative Genomics of Early-Diverging Mushroom-Forming Fungi Provides Insights into the Origins of Lignocellulose Decay Capabilities.</title>
        <authorList>
            <person name="Nagy L.G."/>
            <person name="Riley R."/>
            <person name="Tritt A."/>
            <person name="Adam C."/>
            <person name="Daum C."/>
            <person name="Floudas D."/>
            <person name="Sun H."/>
            <person name="Yadav J.S."/>
            <person name="Pangilinan J."/>
            <person name="Larsson K.H."/>
            <person name="Matsuura K."/>
            <person name="Barry K."/>
            <person name="Labutti K."/>
            <person name="Kuo R."/>
            <person name="Ohm R.A."/>
            <person name="Bhattacharya S.S."/>
            <person name="Shirouzu T."/>
            <person name="Yoshinaga Y."/>
            <person name="Martin F.M."/>
            <person name="Grigoriev I.V."/>
            <person name="Hibbett D.S."/>
        </authorList>
    </citation>
    <scope>NUCLEOTIDE SEQUENCE [LARGE SCALE GENOMIC DNA]</scope>
    <source>
        <strain evidence="5 6">HHB12029</strain>
    </source>
</reference>
<dbReference type="GO" id="GO:0008171">
    <property type="term" value="F:O-methyltransferase activity"/>
    <property type="evidence" value="ECO:0007669"/>
    <property type="project" value="InterPro"/>
</dbReference>
<dbReference type="SUPFAM" id="SSF46785">
    <property type="entry name" value="Winged helix' DNA-binding domain"/>
    <property type="match status" value="1"/>
</dbReference>
<sequence length="479" mass="52654">MTFADIKQLLSVLNTAVDALEANFKAQSLDFPSLDEPVEPESPAERATTSAEAREAIDLIVAAAAQLTATVRAPFTTLFEISGAAFLPSTLRFVLEVNTVEIIREAGEQGLHARDIAAKAEVDEQKIAHALRYLATHHVFREVAPDVFANNRISALLDTKKSVQDLKANSQMKYANTNAVAAFVNLQAKEILPITAKITDHWTGAETKYSREPDNTVINTWTGEKNMTIFQWLEKPENRLVAMSYVLAMAATGDASGESFESVLEGFEWANLKPGSIVVDVGGGVGKLMMPLYKTYPELKFEVQDRAQSLDQFNKIWDATFPDALPSKRVAFRVQDFLEPQAVKDAAVWFLRNIVHNWPDAYVIRILKHLRDVSAPSTRLVLADRVIPHATTGGASASELEASIPGAVPRPAPKPLLANFGRANSTVFGLDIGAQSMMNGLERTLEELVEVTSKSGWKIERVNRERGDLCHAYIVCVPV</sequence>
<evidence type="ECO:0000256" key="1">
    <source>
        <dbReference type="ARBA" id="ARBA00022603"/>
    </source>
</evidence>
<dbReference type="Gene3D" id="3.40.50.150">
    <property type="entry name" value="Vaccinia Virus protein VP39"/>
    <property type="match status" value="1"/>
</dbReference>
<dbReference type="SUPFAM" id="SSF53335">
    <property type="entry name" value="S-adenosyl-L-methionine-dependent methyltransferases"/>
    <property type="match status" value="1"/>
</dbReference>
<keyword evidence="2 5" id="KW-0808">Transferase</keyword>
<name>A0A165F683_EXIGL</name>
<evidence type="ECO:0000256" key="3">
    <source>
        <dbReference type="ARBA" id="ARBA00022691"/>
    </source>
</evidence>
<dbReference type="Proteomes" id="UP000077266">
    <property type="component" value="Unassembled WGS sequence"/>
</dbReference>
<dbReference type="OrthoDB" id="2410195at2759"/>
<gene>
    <name evidence="5" type="ORF">EXIGLDRAFT_722688</name>
</gene>
<dbReference type="EMBL" id="KV426100">
    <property type="protein sequence ID" value="KZV88454.1"/>
    <property type="molecule type" value="Genomic_DNA"/>
</dbReference>
<dbReference type="PANTHER" id="PTHR43712:SF2">
    <property type="entry name" value="O-METHYLTRANSFERASE CICE"/>
    <property type="match status" value="1"/>
</dbReference>
<dbReference type="PROSITE" id="PS51683">
    <property type="entry name" value="SAM_OMT_II"/>
    <property type="match status" value="1"/>
</dbReference>
<evidence type="ECO:0000313" key="6">
    <source>
        <dbReference type="Proteomes" id="UP000077266"/>
    </source>
</evidence>
<dbReference type="InterPro" id="IPR036390">
    <property type="entry name" value="WH_DNA-bd_sf"/>
</dbReference>